<organism evidence="1 2">
    <name type="scientific">Prunus dulcis</name>
    <name type="common">Almond</name>
    <name type="synonym">Amygdalus dulcis</name>
    <dbReference type="NCBI Taxonomy" id="3755"/>
    <lineage>
        <taxon>Eukaryota</taxon>
        <taxon>Viridiplantae</taxon>
        <taxon>Streptophyta</taxon>
        <taxon>Embryophyta</taxon>
        <taxon>Tracheophyta</taxon>
        <taxon>Spermatophyta</taxon>
        <taxon>Magnoliopsida</taxon>
        <taxon>eudicotyledons</taxon>
        <taxon>Gunneridae</taxon>
        <taxon>Pentapetalae</taxon>
        <taxon>rosids</taxon>
        <taxon>fabids</taxon>
        <taxon>Rosales</taxon>
        <taxon>Rosaceae</taxon>
        <taxon>Amygdaloideae</taxon>
        <taxon>Amygdaleae</taxon>
        <taxon>Prunus</taxon>
    </lineage>
</organism>
<keyword evidence="2" id="KW-1185">Reference proteome</keyword>
<proteinExistence type="predicted"/>
<reference evidence="1 2" key="1">
    <citation type="journal article" date="2022" name="G3 (Bethesda)">
        <title>Whole-genome sequence and methylome profiling of the almond [Prunus dulcis (Mill.) D.A. Webb] cultivar 'Nonpareil'.</title>
        <authorList>
            <person name="D'Amico-Willman K.M."/>
            <person name="Ouma W.Z."/>
            <person name="Meulia T."/>
            <person name="Sideli G.M."/>
            <person name="Gradziel T.M."/>
            <person name="Fresnedo-Ramirez J."/>
        </authorList>
    </citation>
    <scope>NUCLEOTIDE SEQUENCE [LARGE SCALE GENOMIC DNA]</scope>
    <source>
        <strain evidence="1">Clone GOH B32 T37-40</strain>
    </source>
</reference>
<name>A0AAD4ZYW4_PRUDU</name>
<comment type="caution">
    <text evidence="1">The sequence shown here is derived from an EMBL/GenBank/DDBJ whole genome shotgun (WGS) entry which is preliminary data.</text>
</comment>
<protein>
    <submittedName>
        <fullName evidence="1">Uncharacterized protein</fullName>
    </submittedName>
</protein>
<dbReference type="AlphaFoldDB" id="A0AAD4ZYW4"/>
<accession>A0AAD4ZYW4</accession>
<gene>
    <name evidence="1" type="ORF">L3X38_009346</name>
</gene>
<evidence type="ECO:0000313" key="2">
    <source>
        <dbReference type="Proteomes" id="UP001054821"/>
    </source>
</evidence>
<dbReference type="Proteomes" id="UP001054821">
    <property type="component" value="Chromosome 1"/>
</dbReference>
<sequence>MDGDGPFYVAGIVGAGGPAMPYLELGVLGFGVGVEECPEYPVYLRCGHKNFSFQCAARCIFQNMRTESTDFTNSRALQSAELGELGFNASDIVRNFVLEHMTLFCKAGHGLGCHGREQMQVKVREGSDYQLM</sequence>
<dbReference type="EMBL" id="JAJFAZ020000001">
    <property type="protein sequence ID" value="KAI5356451.1"/>
    <property type="molecule type" value="Genomic_DNA"/>
</dbReference>
<evidence type="ECO:0000313" key="1">
    <source>
        <dbReference type="EMBL" id="KAI5356451.1"/>
    </source>
</evidence>